<keyword evidence="2" id="KW-1185">Reference proteome</keyword>
<proteinExistence type="predicted"/>
<sequence length="187" mass="21042">MGMGDLDLAGAMPTLSMRIVSKRIHQQWHGAPRVAQVATLADTVYPECSYQHSERAEEREAEVREAEAMKNALEAALHDDVTKSAKRNMEALLGASTCVLLCERIRDSKDRVVAHRWHGGPMWLPARPAATWPPARPAQTAVAWLAPHDRHPACLRGYGVLDLARRRRGWPRMLTVRRRGCRHRCSS</sequence>
<accession>A0A811QN26</accession>
<evidence type="ECO:0000313" key="1">
    <source>
        <dbReference type="EMBL" id="CAD6257389.1"/>
    </source>
</evidence>
<reference evidence="1" key="1">
    <citation type="submission" date="2020-10" db="EMBL/GenBank/DDBJ databases">
        <authorList>
            <person name="Han B."/>
            <person name="Lu T."/>
            <person name="Zhao Q."/>
            <person name="Huang X."/>
            <person name="Zhao Y."/>
        </authorList>
    </citation>
    <scope>NUCLEOTIDE SEQUENCE</scope>
</reference>
<name>A0A811QN26_9POAL</name>
<organism evidence="1 2">
    <name type="scientific">Miscanthus lutarioriparius</name>
    <dbReference type="NCBI Taxonomy" id="422564"/>
    <lineage>
        <taxon>Eukaryota</taxon>
        <taxon>Viridiplantae</taxon>
        <taxon>Streptophyta</taxon>
        <taxon>Embryophyta</taxon>
        <taxon>Tracheophyta</taxon>
        <taxon>Spermatophyta</taxon>
        <taxon>Magnoliopsida</taxon>
        <taxon>Liliopsida</taxon>
        <taxon>Poales</taxon>
        <taxon>Poaceae</taxon>
        <taxon>PACMAD clade</taxon>
        <taxon>Panicoideae</taxon>
        <taxon>Andropogonodae</taxon>
        <taxon>Andropogoneae</taxon>
        <taxon>Saccharinae</taxon>
        <taxon>Miscanthus</taxon>
    </lineage>
</organism>
<comment type="caution">
    <text evidence="1">The sequence shown here is derived from an EMBL/GenBank/DDBJ whole genome shotgun (WGS) entry which is preliminary data.</text>
</comment>
<dbReference type="Proteomes" id="UP000604825">
    <property type="component" value="Unassembled WGS sequence"/>
</dbReference>
<protein>
    <submittedName>
        <fullName evidence="1">Uncharacterized protein</fullName>
    </submittedName>
</protein>
<gene>
    <name evidence="1" type="ORF">NCGR_LOCUS40874</name>
</gene>
<dbReference type="EMBL" id="CAJGYO010000010">
    <property type="protein sequence ID" value="CAD6257389.1"/>
    <property type="molecule type" value="Genomic_DNA"/>
</dbReference>
<dbReference type="AlphaFoldDB" id="A0A811QN26"/>
<evidence type="ECO:0000313" key="2">
    <source>
        <dbReference type="Proteomes" id="UP000604825"/>
    </source>
</evidence>